<dbReference type="RefSeq" id="WP_193989815.1">
    <property type="nucleotide sequence ID" value="NZ_JADEXP010000001.1"/>
</dbReference>
<name>A0A928ZRT1_LEPEC</name>
<proteinExistence type="predicted"/>
<comment type="caution">
    <text evidence="1">The sequence shown here is derived from an EMBL/GenBank/DDBJ whole genome shotgun (WGS) entry which is preliminary data.</text>
</comment>
<protein>
    <submittedName>
        <fullName evidence="1">Uncharacterized protein</fullName>
    </submittedName>
</protein>
<gene>
    <name evidence="1" type="ORF">IQ260_00235</name>
</gene>
<evidence type="ECO:0000313" key="2">
    <source>
        <dbReference type="Proteomes" id="UP000615026"/>
    </source>
</evidence>
<keyword evidence="2" id="KW-1185">Reference proteome</keyword>
<accession>A0A928ZRT1</accession>
<dbReference type="AlphaFoldDB" id="A0A928ZRT1"/>
<dbReference type="EMBL" id="JADEXP010000001">
    <property type="protein sequence ID" value="MBE9065082.1"/>
    <property type="molecule type" value="Genomic_DNA"/>
</dbReference>
<sequence>MAIAGLNECRVTAARSDSPKSSSDNGFQRRMDEFIGFKKRYPKKENLAIPNAEYKFGIADLWFGSTQKMLVPSPSDRAISASKSAMA</sequence>
<reference evidence="1" key="1">
    <citation type="submission" date="2020-10" db="EMBL/GenBank/DDBJ databases">
        <authorList>
            <person name="Castelo-Branco R."/>
            <person name="Eusebio N."/>
            <person name="Adriana R."/>
            <person name="Vieira A."/>
            <person name="Brugerolle De Fraissinette N."/>
            <person name="Rezende De Castro R."/>
            <person name="Schneider M.P."/>
            <person name="Vasconcelos V."/>
            <person name="Leao P.N."/>
        </authorList>
    </citation>
    <scope>NUCLEOTIDE SEQUENCE</scope>
    <source>
        <strain evidence="1">LEGE 11479</strain>
    </source>
</reference>
<organism evidence="1 2">
    <name type="scientific">Leptolyngbya cf. ectocarpi LEGE 11479</name>
    <dbReference type="NCBI Taxonomy" id="1828722"/>
    <lineage>
        <taxon>Bacteria</taxon>
        <taxon>Bacillati</taxon>
        <taxon>Cyanobacteriota</taxon>
        <taxon>Cyanophyceae</taxon>
        <taxon>Leptolyngbyales</taxon>
        <taxon>Leptolyngbyaceae</taxon>
        <taxon>Leptolyngbya group</taxon>
        <taxon>Leptolyngbya</taxon>
    </lineage>
</organism>
<dbReference type="Proteomes" id="UP000615026">
    <property type="component" value="Unassembled WGS sequence"/>
</dbReference>
<evidence type="ECO:0000313" key="1">
    <source>
        <dbReference type="EMBL" id="MBE9065082.1"/>
    </source>
</evidence>